<evidence type="ECO:0000313" key="1">
    <source>
        <dbReference type="EMBL" id="ERI11765.1"/>
    </source>
</evidence>
<dbReference type="STRING" id="649747.HMPREF0083_00133"/>
<dbReference type="AlphaFoldDB" id="U1X9Z8"/>
<keyword evidence="2" id="KW-1185">Reference proteome</keyword>
<organism evidence="1 2">
    <name type="scientific">Aneurinibacillus aneurinilyticus ATCC 12856</name>
    <dbReference type="NCBI Taxonomy" id="649747"/>
    <lineage>
        <taxon>Bacteria</taxon>
        <taxon>Bacillati</taxon>
        <taxon>Bacillota</taxon>
        <taxon>Bacilli</taxon>
        <taxon>Bacillales</taxon>
        <taxon>Paenibacillaceae</taxon>
        <taxon>Aneurinibacillus group</taxon>
        <taxon>Aneurinibacillus</taxon>
    </lineage>
</organism>
<comment type="caution">
    <text evidence="1">The sequence shown here is derived from an EMBL/GenBank/DDBJ whole genome shotgun (WGS) entry which is preliminary data.</text>
</comment>
<accession>U1X9Z8</accession>
<name>U1X9Z8_ANEAE</name>
<evidence type="ECO:0000313" key="2">
    <source>
        <dbReference type="Proteomes" id="UP000016511"/>
    </source>
</evidence>
<proteinExistence type="predicted"/>
<dbReference type="HOGENOM" id="CLU_2950124_0_0_9"/>
<gene>
    <name evidence="1" type="ORF">HMPREF0083_00133</name>
</gene>
<sequence length="59" mass="6725">MKGPKLKGKSALTRRGIYEGLLERGWEPVNAKRYATELTTKLREDAINFAKKQGYIKCP</sequence>
<protein>
    <submittedName>
        <fullName evidence="1">Uncharacterized protein</fullName>
    </submittedName>
</protein>
<reference evidence="1 2" key="1">
    <citation type="submission" date="2013-08" db="EMBL/GenBank/DDBJ databases">
        <authorList>
            <person name="Weinstock G."/>
            <person name="Sodergren E."/>
            <person name="Wylie T."/>
            <person name="Fulton L."/>
            <person name="Fulton R."/>
            <person name="Fronick C."/>
            <person name="O'Laughlin M."/>
            <person name="Godfrey J."/>
            <person name="Miner T."/>
            <person name="Herter B."/>
            <person name="Appelbaum E."/>
            <person name="Cordes M."/>
            <person name="Lek S."/>
            <person name="Wollam A."/>
            <person name="Pepin K.H."/>
            <person name="Palsikar V.B."/>
            <person name="Mitreva M."/>
            <person name="Wilson R.K."/>
        </authorList>
    </citation>
    <scope>NUCLEOTIDE SEQUENCE [LARGE SCALE GENOMIC DNA]</scope>
    <source>
        <strain evidence="1 2">ATCC 12856</strain>
    </source>
</reference>
<dbReference type="Proteomes" id="UP000016511">
    <property type="component" value="Unassembled WGS sequence"/>
</dbReference>
<dbReference type="EMBL" id="AWSJ01000011">
    <property type="protein sequence ID" value="ERI11765.1"/>
    <property type="molecule type" value="Genomic_DNA"/>
</dbReference>